<protein>
    <submittedName>
        <fullName evidence="2">Uncharacterized protein</fullName>
    </submittedName>
</protein>
<name>A0AAV9HD64_9PEZI</name>
<dbReference type="Proteomes" id="UP001321749">
    <property type="component" value="Unassembled WGS sequence"/>
</dbReference>
<evidence type="ECO:0000256" key="1">
    <source>
        <dbReference type="SAM" id="MobiDB-lite"/>
    </source>
</evidence>
<proteinExistence type="predicted"/>
<keyword evidence="3" id="KW-1185">Reference proteome</keyword>
<sequence length="417" mass="44325">MAVADAASKVDDTKAGGWYSKDEGVFSVKVGEAVGSGRGAERVAGLEVARGQVQLPEREGEGGRLHLPKKTRRGRVAVCTVLCRRGGSWKWDMAACDTAHMDASSHAASGLLSRHLSLSLSLSDSALRTAEAEGRPDREARGSPGGGTEYRSMEMMCFPPSCVLLSHGIPAQGKKTQAPDHDRFFPWSRPPIDKVRGASRAQGCQGSSAAHGGALTCCKRLASWVSFCNLLITQGQRHSEFSSINSIIRLGVIAASDVFNWTGGGLAATSAATDCSSLLLLSQEPVPGTGQQGASTSSSRLQAPVSGHAIELSKVGTVRAGKSTQPLELRDAVIFSKHYNQEQLGPANQMQKNALLRLFPKHVPPVTRGSRRFPVKPLSLPQPHSIGLFQPDPTTAEPSQSTVDLTLSGRRYLADSR</sequence>
<organism evidence="2 3">
    <name type="scientific">Cladorrhinum samala</name>
    <dbReference type="NCBI Taxonomy" id="585594"/>
    <lineage>
        <taxon>Eukaryota</taxon>
        <taxon>Fungi</taxon>
        <taxon>Dikarya</taxon>
        <taxon>Ascomycota</taxon>
        <taxon>Pezizomycotina</taxon>
        <taxon>Sordariomycetes</taxon>
        <taxon>Sordariomycetidae</taxon>
        <taxon>Sordariales</taxon>
        <taxon>Podosporaceae</taxon>
        <taxon>Cladorrhinum</taxon>
    </lineage>
</organism>
<evidence type="ECO:0000313" key="2">
    <source>
        <dbReference type="EMBL" id="KAK4457700.1"/>
    </source>
</evidence>
<accession>A0AAV9HD64</accession>
<comment type="caution">
    <text evidence="2">The sequence shown here is derived from an EMBL/GenBank/DDBJ whole genome shotgun (WGS) entry which is preliminary data.</text>
</comment>
<feature type="region of interest" description="Disordered" evidence="1">
    <location>
        <begin position="129"/>
        <end position="148"/>
    </location>
</feature>
<evidence type="ECO:0000313" key="3">
    <source>
        <dbReference type="Proteomes" id="UP001321749"/>
    </source>
</evidence>
<dbReference type="EMBL" id="MU865101">
    <property type="protein sequence ID" value="KAK4457700.1"/>
    <property type="molecule type" value="Genomic_DNA"/>
</dbReference>
<dbReference type="AlphaFoldDB" id="A0AAV9HD64"/>
<reference evidence="2" key="1">
    <citation type="journal article" date="2023" name="Mol. Phylogenet. Evol.">
        <title>Genome-scale phylogeny and comparative genomics of the fungal order Sordariales.</title>
        <authorList>
            <person name="Hensen N."/>
            <person name="Bonometti L."/>
            <person name="Westerberg I."/>
            <person name="Brannstrom I.O."/>
            <person name="Guillou S."/>
            <person name="Cros-Aarteil S."/>
            <person name="Calhoun S."/>
            <person name="Haridas S."/>
            <person name="Kuo A."/>
            <person name="Mondo S."/>
            <person name="Pangilinan J."/>
            <person name="Riley R."/>
            <person name="LaButti K."/>
            <person name="Andreopoulos B."/>
            <person name="Lipzen A."/>
            <person name="Chen C."/>
            <person name="Yan M."/>
            <person name="Daum C."/>
            <person name="Ng V."/>
            <person name="Clum A."/>
            <person name="Steindorff A."/>
            <person name="Ohm R.A."/>
            <person name="Martin F."/>
            <person name="Silar P."/>
            <person name="Natvig D.O."/>
            <person name="Lalanne C."/>
            <person name="Gautier V."/>
            <person name="Ament-Velasquez S.L."/>
            <person name="Kruys A."/>
            <person name="Hutchinson M.I."/>
            <person name="Powell A.J."/>
            <person name="Barry K."/>
            <person name="Miller A.N."/>
            <person name="Grigoriev I.V."/>
            <person name="Debuchy R."/>
            <person name="Gladieux P."/>
            <person name="Hiltunen Thoren M."/>
            <person name="Johannesson H."/>
        </authorList>
    </citation>
    <scope>NUCLEOTIDE SEQUENCE</scope>
    <source>
        <strain evidence="2">PSN324</strain>
    </source>
</reference>
<feature type="compositionally biased region" description="Polar residues" evidence="1">
    <location>
        <begin position="392"/>
        <end position="403"/>
    </location>
</feature>
<gene>
    <name evidence="2" type="ORF">QBC42DRAFT_256069</name>
</gene>
<feature type="compositionally biased region" description="Basic and acidic residues" evidence="1">
    <location>
        <begin position="130"/>
        <end position="141"/>
    </location>
</feature>
<reference evidence="2" key="2">
    <citation type="submission" date="2023-06" db="EMBL/GenBank/DDBJ databases">
        <authorList>
            <consortium name="Lawrence Berkeley National Laboratory"/>
            <person name="Mondo S.J."/>
            <person name="Hensen N."/>
            <person name="Bonometti L."/>
            <person name="Westerberg I."/>
            <person name="Brannstrom I.O."/>
            <person name="Guillou S."/>
            <person name="Cros-Aarteil S."/>
            <person name="Calhoun S."/>
            <person name="Haridas S."/>
            <person name="Kuo A."/>
            <person name="Pangilinan J."/>
            <person name="Riley R."/>
            <person name="Labutti K."/>
            <person name="Andreopoulos B."/>
            <person name="Lipzen A."/>
            <person name="Chen C."/>
            <person name="Yanf M."/>
            <person name="Daum C."/>
            <person name="Ng V."/>
            <person name="Clum A."/>
            <person name="Steindorff A."/>
            <person name="Ohm R."/>
            <person name="Martin F."/>
            <person name="Silar P."/>
            <person name="Natvig D."/>
            <person name="Lalanne C."/>
            <person name="Gautier V."/>
            <person name="Ament-Velasquez S.L."/>
            <person name="Kruys A."/>
            <person name="Hutchinson M.I."/>
            <person name="Powell A.J."/>
            <person name="Barry K."/>
            <person name="Miller A.N."/>
            <person name="Grigoriev I.V."/>
            <person name="Debuchy R."/>
            <person name="Gladieux P."/>
            <person name="Thoren M.H."/>
            <person name="Johannesson H."/>
        </authorList>
    </citation>
    <scope>NUCLEOTIDE SEQUENCE</scope>
    <source>
        <strain evidence="2">PSN324</strain>
    </source>
</reference>
<feature type="region of interest" description="Disordered" evidence="1">
    <location>
        <begin position="367"/>
        <end position="403"/>
    </location>
</feature>